<feature type="transmembrane region" description="Helical" evidence="6">
    <location>
        <begin position="49"/>
        <end position="75"/>
    </location>
</feature>
<proteinExistence type="predicted"/>
<evidence type="ECO:0000313" key="8">
    <source>
        <dbReference type="Proteomes" id="UP001500457"/>
    </source>
</evidence>
<feature type="transmembrane region" description="Helical" evidence="6">
    <location>
        <begin position="187"/>
        <end position="208"/>
    </location>
</feature>
<feature type="transmembrane region" description="Helical" evidence="6">
    <location>
        <begin position="252"/>
        <end position="271"/>
    </location>
</feature>
<reference evidence="8" key="1">
    <citation type="journal article" date="2019" name="Int. J. Syst. Evol. Microbiol.">
        <title>The Global Catalogue of Microorganisms (GCM) 10K type strain sequencing project: providing services to taxonomists for standard genome sequencing and annotation.</title>
        <authorList>
            <consortium name="The Broad Institute Genomics Platform"/>
            <consortium name="The Broad Institute Genome Sequencing Center for Infectious Disease"/>
            <person name="Wu L."/>
            <person name="Ma J."/>
        </authorList>
    </citation>
    <scope>NUCLEOTIDE SEQUENCE [LARGE SCALE GENOMIC DNA]</scope>
    <source>
        <strain evidence="8">JCM 17983</strain>
    </source>
</reference>
<feature type="transmembrane region" description="Helical" evidence="6">
    <location>
        <begin position="278"/>
        <end position="297"/>
    </location>
</feature>
<keyword evidence="2" id="KW-1003">Cell membrane</keyword>
<evidence type="ECO:0000256" key="6">
    <source>
        <dbReference type="SAM" id="Phobius"/>
    </source>
</evidence>
<feature type="transmembrane region" description="Helical" evidence="6">
    <location>
        <begin position="338"/>
        <end position="359"/>
    </location>
</feature>
<feature type="transmembrane region" description="Helical" evidence="6">
    <location>
        <begin position="518"/>
        <end position="541"/>
    </location>
</feature>
<accession>A0ABP9DWS6</accession>
<feature type="transmembrane region" description="Helical" evidence="6">
    <location>
        <begin position="220"/>
        <end position="240"/>
    </location>
</feature>
<evidence type="ECO:0000256" key="1">
    <source>
        <dbReference type="ARBA" id="ARBA00004651"/>
    </source>
</evidence>
<feature type="transmembrane region" description="Helical" evidence="6">
    <location>
        <begin position="400"/>
        <end position="422"/>
    </location>
</feature>
<feature type="transmembrane region" description="Helical" evidence="6">
    <location>
        <begin position="586"/>
        <end position="607"/>
    </location>
</feature>
<gene>
    <name evidence="7" type="ORF">GCM10023203_01810</name>
</gene>
<comment type="subcellular location">
    <subcellularLocation>
        <location evidence="1">Cell membrane</location>
        <topology evidence="1">Multi-pass membrane protein</topology>
    </subcellularLocation>
</comment>
<sequence>MAGTVALGLLASAVAVVVRGPRGYPELGLADPGAVVRVLVPVLRTVVDLAASATIGGLLVALVVATPAVGAGAFSDTGRRALRVARGAAWVGAGAAALSVPASLADSTGGRVPLGPDLVTVMLARGEPVSWLLAAVLGVVTAVASGEVRRWSGGAGVLAVAVAALLVPVATGHAADGVGHDLALPATAGHVVAAAVWTGTLAVLALVGGDGRARWRAARIGTAAGAVTIASGVLAAVVALTGPGGASAGLDWTVLVLLTAALGVLAAGVLWRRRAGRAAWPVELAVLAVVTGLSAVATRAVPPVQAPGAATTPTAVLGYGLAAAPTPAVLSTSWRPELASLTLAVLVAALYAGGLRRLAREGARWPLGRSVAWFAGCALLVVATSSGLGRYGPAVLSVHIAGHMLVATAVPLLWALGAPVILARRTLPEAPPGGPEGPADWLEHLLAAATLRRASHPVVALALVVGSPALLYLTPVFALTQPLGWLQPLMTLWFLLVGVLFLGPLVAGPPDGPGLPHLARLTFLLASMPVHALVGLALLAADHPVSRTPVLPADGGSGQLFVDDFFVRLRLPWAPDLLADQHLAGVLTWLLGDLPLLAGVLAVLVAWSRHARTEHADVLVGLGSRGTVPRCERGFLRSGPR</sequence>
<dbReference type="InterPro" id="IPR019108">
    <property type="entry name" value="Caa3_assmbl_CtaG-rel"/>
</dbReference>
<evidence type="ECO:0000256" key="4">
    <source>
        <dbReference type="ARBA" id="ARBA00022989"/>
    </source>
</evidence>
<feature type="transmembrane region" description="Helical" evidence="6">
    <location>
        <begin position="371"/>
        <end position="388"/>
    </location>
</feature>
<evidence type="ECO:0000256" key="5">
    <source>
        <dbReference type="ARBA" id="ARBA00023136"/>
    </source>
</evidence>
<evidence type="ECO:0000313" key="7">
    <source>
        <dbReference type="EMBL" id="GAA4858632.1"/>
    </source>
</evidence>
<organism evidence="7 8">
    <name type="scientific">Actinomycetospora straminea</name>
    <dbReference type="NCBI Taxonomy" id="663607"/>
    <lineage>
        <taxon>Bacteria</taxon>
        <taxon>Bacillati</taxon>
        <taxon>Actinomycetota</taxon>
        <taxon>Actinomycetes</taxon>
        <taxon>Pseudonocardiales</taxon>
        <taxon>Pseudonocardiaceae</taxon>
        <taxon>Actinomycetospora</taxon>
    </lineage>
</organism>
<dbReference type="EMBL" id="BAABHQ010000001">
    <property type="protein sequence ID" value="GAA4858632.1"/>
    <property type="molecule type" value="Genomic_DNA"/>
</dbReference>
<evidence type="ECO:0000256" key="3">
    <source>
        <dbReference type="ARBA" id="ARBA00022692"/>
    </source>
</evidence>
<keyword evidence="3 6" id="KW-0812">Transmembrane</keyword>
<comment type="caution">
    <text evidence="7">The sequence shown here is derived from an EMBL/GenBank/DDBJ whole genome shotgun (WGS) entry which is preliminary data.</text>
</comment>
<dbReference type="Proteomes" id="UP001500457">
    <property type="component" value="Unassembled WGS sequence"/>
</dbReference>
<keyword evidence="5 6" id="KW-0472">Membrane</keyword>
<feature type="transmembrane region" description="Helical" evidence="6">
    <location>
        <begin position="485"/>
        <end position="506"/>
    </location>
</feature>
<keyword evidence="8" id="KW-1185">Reference proteome</keyword>
<feature type="transmembrane region" description="Helical" evidence="6">
    <location>
        <begin position="155"/>
        <end position="175"/>
    </location>
</feature>
<keyword evidence="4 6" id="KW-1133">Transmembrane helix</keyword>
<feature type="transmembrane region" description="Helical" evidence="6">
    <location>
        <begin position="129"/>
        <end position="148"/>
    </location>
</feature>
<feature type="transmembrane region" description="Helical" evidence="6">
    <location>
        <begin position="458"/>
        <end position="479"/>
    </location>
</feature>
<feature type="transmembrane region" description="Helical" evidence="6">
    <location>
        <begin position="87"/>
        <end position="105"/>
    </location>
</feature>
<dbReference type="Pfam" id="PF09678">
    <property type="entry name" value="Caa3_CtaG"/>
    <property type="match status" value="1"/>
</dbReference>
<protein>
    <submittedName>
        <fullName evidence="7">Cytochrome c oxidase assembly protein</fullName>
    </submittedName>
</protein>
<evidence type="ECO:0000256" key="2">
    <source>
        <dbReference type="ARBA" id="ARBA00022475"/>
    </source>
</evidence>
<name>A0ABP9DWS6_9PSEU</name>